<feature type="region of interest" description="Disordered" evidence="9">
    <location>
        <begin position="383"/>
        <end position="482"/>
    </location>
</feature>
<evidence type="ECO:0000256" key="2">
    <source>
        <dbReference type="ARBA" id="ARBA00022527"/>
    </source>
</evidence>
<reference evidence="11 12" key="1">
    <citation type="submission" date="2016-07" db="EMBL/GenBank/DDBJ databases">
        <title>Pervasive Adenine N6-methylation of Active Genes in Fungi.</title>
        <authorList>
            <consortium name="DOE Joint Genome Institute"/>
            <person name="Mondo S.J."/>
            <person name="Dannebaum R.O."/>
            <person name="Kuo R.C."/>
            <person name="Labutti K."/>
            <person name="Haridas S."/>
            <person name="Kuo A."/>
            <person name="Salamov A."/>
            <person name="Ahrendt S.R."/>
            <person name="Lipzen A."/>
            <person name="Sullivan W."/>
            <person name="Andreopoulos W.B."/>
            <person name="Clum A."/>
            <person name="Lindquist E."/>
            <person name="Daum C."/>
            <person name="Ramamoorthy G.K."/>
            <person name="Gryganskyi A."/>
            <person name="Culley D."/>
            <person name="Magnuson J.K."/>
            <person name="James T.Y."/>
            <person name="O'Malley M.A."/>
            <person name="Stajich J.E."/>
            <person name="Spatafora J.W."/>
            <person name="Visel A."/>
            <person name="Grigoriev I.V."/>
        </authorList>
    </citation>
    <scope>NUCLEOTIDE SEQUENCE [LARGE SCALE GENOMIC DNA]</scope>
    <source>
        <strain evidence="11 12">NRRL 3301</strain>
    </source>
</reference>
<organism evidence="11 12">
    <name type="scientific">Hesseltinella vesiculosa</name>
    <dbReference type="NCBI Taxonomy" id="101127"/>
    <lineage>
        <taxon>Eukaryota</taxon>
        <taxon>Fungi</taxon>
        <taxon>Fungi incertae sedis</taxon>
        <taxon>Mucoromycota</taxon>
        <taxon>Mucoromycotina</taxon>
        <taxon>Mucoromycetes</taxon>
        <taxon>Mucorales</taxon>
        <taxon>Cunninghamellaceae</taxon>
        <taxon>Hesseltinella</taxon>
    </lineage>
</organism>
<comment type="caution">
    <text evidence="11">The sequence shown here is derived from an EMBL/GenBank/DDBJ whole genome shotgun (WGS) entry which is preliminary data.</text>
</comment>
<evidence type="ECO:0000256" key="3">
    <source>
        <dbReference type="ARBA" id="ARBA00022679"/>
    </source>
</evidence>
<dbReference type="AlphaFoldDB" id="A0A1X2GXH3"/>
<keyword evidence="3" id="KW-0808">Transferase</keyword>
<evidence type="ECO:0000256" key="9">
    <source>
        <dbReference type="SAM" id="MobiDB-lite"/>
    </source>
</evidence>
<dbReference type="PROSITE" id="PS50011">
    <property type="entry name" value="PROTEIN_KINASE_DOM"/>
    <property type="match status" value="1"/>
</dbReference>
<feature type="compositionally biased region" description="Low complexity" evidence="9">
    <location>
        <begin position="446"/>
        <end position="460"/>
    </location>
</feature>
<evidence type="ECO:0000256" key="5">
    <source>
        <dbReference type="ARBA" id="ARBA00022777"/>
    </source>
</evidence>
<proteinExistence type="predicted"/>
<evidence type="ECO:0000256" key="8">
    <source>
        <dbReference type="PROSITE-ProRule" id="PRU10141"/>
    </source>
</evidence>
<keyword evidence="6 8" id="KW-0067">ATP-binding</keyword>
<comment type="subcellular location">
    <subcellularLocation>
        <location evidence="1">Nucleus</location>
    </subcellularLocation>
</comment>
<evidence type="ECO:0000256" key="1">
    <source>
        <dbReference type="ARBA" id="ARBA00004123"/>
    </source>
</evidence>
<dbReference type="PROSITE" id="PS00107">
    <property type="entry name" value="PROTEIN_KINASE_ATP"/>
    <property type="match status" value="1"/>
</dbReference>
<sequence>MAIADYDLQDQIGLGTFGCVYRAKHKLEHSLVAVKVMKESGLDSCRQEYYAMKQLRAHPNIVRLYDAFMDHHKLYFVMELLDGGNLYEYLKTRRQTAQPLPFPQCRNLLRQILEALASMHEQGFAHRDLKPENLLLDARHQTIKLADFGLAKHLSNNDPCTDYVSTRWYRAPEILLRAQHYGTAVDIWSFGTISAEMINLFALFPGHSELDQLNRICHLLGPPTSSHRLSRSQPQGGSWKEGVKLASKLGFRFPQVRGQGLATVFGKDVSPLLIDLMRRCLFFDPNKRLTAHDALQHPYFLVDDQDDNACVTRSASMPPMLVLPPDLDGLAPPVPAMPSELQPLPPPTQRHSSPLMVPSPIPQPRPSVSSPLAKKKIGFTHLFRKKSSAQAKPSDATHPTPTTRPAAKPAAPALLPNDTPSTSLLSKKLAAFKRKSNTPSHPPCQPAAAPAPSTPLPSKAGLYKHALPPLPPHLPPRASSLLKAAATKPLPAVQPSIALDTCLHAQPSLAPTPLPRPKSSLFF</sequence>
<evidence type="ECO:0000259" key="10">
    <source>
        <dbReference type="PROSITE" id="PS50011"/>
    </source>
</evidence>
<dbReference type="GO" id="GO:0004674">
    <property type="term" value="F:protein serine/threonine kinase activity"/>
    <property type="evidence" value="ECO:0007669"/>
    <property type="project" value="UniProtKB-KW"/>
</dbReference>
<evidence type="ECO:0000313" key="11">
    <source>
        <dbReference type="EMBL" id="ORX62778.1"/>
    </source>
</evidence>
<feature type="compositionally biased region" description="Low complexity" evidence="9">
    <location>
        <begin position="396"/>
        <end position="416"/>
    </location>
</feature>
<keyword evidence="7" id="KW-0539">Nucleus</keyword>
<evidence type="ECO:0000256" key="4">
    <source>
        <dbReference type="ARBA" id="ARBA00022741"/>
    </source>
</evidence>
<keyword evidence="4 8" id="KW-0547">Nucleotide-binding</keyword>
<dbReference type="STRING" id="101127.A0A1X2GXH3"/>
<dbReference type="FunFam" id="3.30.200.20:FF:000042">
    <property type="entry name" value="Aurora kinase A"/>
    <property type="match status" value="1"/>
</dbReference>
<keyword evidence="12" id="KW-1185">Reference proteome</keyword>
<accession>A0A1X2GXH3</accession>
<feature type="domain" description="Protein kinase" evidence="10">
    <location>
        <begin position="6"/>
        <end position="300"/>
    </location>
</feature>
<feature type="region of interest" description="Disordered" evidence="9">
    <location>
        <begin position="331"/>
        <end position="371"/>
    </location>
</feature>
<feature type="binding site" evidence="8">
    <location>
        <position position="35"/>
    </location>
    <ligand>
        <name>ATP</name>
        <dbReference type="ChEBI" id="CHEBI:30616"/>
    </ligand>
</feature>
<protein>
    <submittedName>
        <fullName evidence="11">Pkinase-domain-containing protein</fullName>
    </submittedName>
</protein>
<dbReference type="SUPFAM" id="SSF56112">
    <property type="entry name" value="Protein kinase-like (PK-like)"/>
    <property type="match status" value="1"/>
</dbReference>
<dbReference type="GO" id="GO:0005524">
    <property type="term" value="F:ATP binding"/>
    <property type="evidence" value="ECO:0007669"/>
    <property type="project" value="UniProtKB-UniRule"/>
</dbReference>
<keyword evidence="5 11" id="KW-0418">Kinase</keyword>
<dbReference type="Proteomes" id="UP000242146">
    <property type="component" value="Unassembled WGS sequence"/>
</dbReference>
<dbReference type="Pfam" id="PF00069">
    <property type="entry name" value="Pkinase"/>
    <property type="match status" value="1"/>
</dbReference>
<dbReference type="InterPro" id="IPR011009">
    <property type="entry name" value="Kinase-like_dom_sf"/>
</dbReference>
<dbReference type="EMBL" id="MCGT01000001">
    <property type="protein sequence ID" value="ORX62778.1"/>
    <property type="molecule type" value="Genomic_DNA"/>
</dbReference>
<dbReference type="PROSITE" id="PS00108">
    <property type="entry name" value="PROTEIN_KINASE_ST"/>
    <property type="match status" value="1"/>
</dbReference>
<dbReference type="OrthoDB" id="2158884at2759"/>
<evidence type="ECO:0000256" key="7">
    <source>
        <dbReference type="ARBA" id="ARBA00023242"/>
    </source>
</evidence>
<dbReference type="InterPro" id="IPR000719">
    <property type="entry name" value="Prot_kinase_dom"/>
</dbReference>
<dbReference type="GO" id="GO:0005634">
    <property type="term" value="C:nucleus"/>
    <property type="evidence" value="ECO:0007669"/>
    <property type="project" value="UniProtKB-SubCell"/>
</dbReference>
<dbReference type="InterPro" id="IPR017441">
    <property type="entry name" value="Protein_kinase_ATP_BS"/>
</dbReference>
<dbReference type="PANTHER" id="PTHR24055">
    <property type="entry name" value="MITOGEN-ACTIVATED PROTEIN KINASE"/>
    <property type="match status" value="1"/>
</dbReference>
<dbReference type="InterPro" id="IPR008271">
    <property type="entry name" value="Ser/Thr_kinase_AS"/>
</dbReference>
<evidence type="ECO:0000313" key="12">
    <source>
        <dbReference type="Proteomes" id="UP000242146"/>
    </source>
</evidence>
<dbReference type="InterPro" id="IPR050117">
    <property type="entry name" value="MAPK"/>
</dbReference>
<dbReference type="SMART" id="SM00220">
    <property type="entry name" value="S_TKc"/>
    <property type="match status" value="1"/>
</dbReference>
<dbReference type="Gene3D" id="1.10.510.10">
    <property type="entry name" value="Transferase(Phosphotransferase) domain 1"/>
    <property type="match status" value="1"/>
</dbReference>
<keyword evidence="2" id="KW-0723">Serine/threonine-protein kinase</keyword>
<evidence type="ECO:0000256" key="6">
    <source>
        <dbReference type="ARBA" id="ARBA00022840"/>
    </source>
</evidence>
<dbReference type="Gene3D" id="3.30.200.20">
    <property type="entry name" value="Phosphorylase Kinase, domain 1"/>
    <property type="match status" value="1"/>
</dbReference>
<name>A0A1X2GXH3_9FUNG</name>
<dbReference type="FunFam" id="1.10.510.10:FF:000624">
    <property type="entry name" value="Mitogen-activated protein kinase"/>
    <property type="match status" value="1"/>
</dbReference>
<gene>
    <name evidence="11" type="ORF">DM01DRAFT_1330911</name>
</gene>